<dbReference type="EMBL" id="JAACJK010000006">
    <property type="protein sequence ID" value="KAF5339893.1"/>
    <property type="molecule type" value="Genomic_DNA"/>
</dbReference>
<reference evidence="2 3" key="1">
    <citation type="journal article" date="2020" name="ISME J.">
        <title>Uncovering the hidden diversity of litter-decomposition mechanisms in mushroom-forming fungi.</title>
        <authorList>
            <person name="Floudas D."/>
            <person name="Bentzer J."/>
            <person name="Ahren D."/>
            <person name="Johansson T."/>
            <person name="Persson P."/>
            <person name="Tunlid A."/>
        </authorList>
    </citation>
    <scope>NUCLEOTIDE SEQUENCE [LARGE SCALE GENOMIC DNA]</scope>
    <source>
        <strain evidence="2 3">CBS 175.51</strain>
    </source>
</reference>
<comment type="caution">
    <text evidence="2">The sequence shown here is derived from an EMBL/GenBank/DDBJ whole genome shotgun (WGS) entry which is preliminary data.</text>
</comment>
<feature type="region of interest" description="Disordered" evidence="1">
    <location>
        <begin position="1"/>
        <end position="28"/>
    </location>
</feature>
<evidence type="ECO:0000313" key="3">
    <source>
        <dbReference type="Proteomes" id="UP000541558"/>
    </source>
</evidence>
<organism evidence="2 3">
    <name type="scientific">Ephemerocybe angulata</name>
    <dbReference type="NCBI Taxonomy" id="980116"/>
    <lineage>
        <taxon>Eukaryota</taxon>
        <taxon>Fungi</taxon>
        <taxon>Dikarya</taxon>
        <taxon>Basidiomycota</taxon>
        <taxon>Agaricomycotina</taxon>
        <taxon>Agaricomycetes</taxon>
        <taxon>Agaricomycetidae</taxon>
        <taxon>Agaricales</taxon>
        <taxon>Agaricineae</taxon>
        <taxon>Psathyrellaceae</taxon>
        <taxon>Ephemerocybe</taxon>
    </lineage>
</organism>
<dbReference type="OrthoDB" id="10548282at2759"/>
<evidence type="ECO:0000256" key="1">
    <source>
        <dbReference type="SAM" id="MobiDB-lite"/>
    </source>
</evidence>
<name>A0A8H5CFM3_9AGAR</name>
<feature type="compositionally biased region" description="Basic and acidic residues" evidence="1">
    <location>
        <begin position="1"/>
        <end position="10"/>
    </location>
</feature>
<dbReference type="AlphaFoldDB" id="A0A8H5CFM3"/>
<sequence>MRPGKDRAVDGDLDPDPDLRVHDRSQKNPLYTVREAKNASLGDNHGTIVQGAHSPEISTFAVRKSNIRDQFYIQGGNVGIYLTSDSKSPEMTLQRMGIAEALSHLVSTILGWGTPSDQKEGPPPSMADMNIEQGHIFYTGLRGNSDVSIEAPSTLSDSVLQDQAELDSGTEPRKVDAVSKTLIPPPSQFADAPVFSLLPLNELAL</sequence>
<dbReference type="Proteomes" id="UP000541558">
    <property type="component" value="Unassembled WGS sequence"/>
</dbReference>
<accession>A0A8H5CFM3</accession>
<proteinExistence type="predicted"/>
<evidence type="ECO:0000313" key="2">
    <source>
        <dbReference type="EMBL" id="KAF5339893.1"/>
    </source>
</evidence>
<gene>
    <name evidence="2" type="ORF">D9611_009129</name>
</gene>
<keyword evidence="3" id="KW-1185">Reference proteome</keyword>
<protein>
    <submittedName>
        <fullName evidence="2">Uncharacterized protein</fullName>
    </submittedName>
</protein>
<feature type="compositionally biased region" description="Basic and acidic residues" evidence="1">
    <location>
        <begin position="17"/>
        <end position="26"/>
    </location>
</feature>